<dbReference type="PATRIC" id="fig|1441923.3.peg.2097"/>
<reference evidence="3" key="2">
    <citation type="submission" date="2015-01" db="EMBL/GenBank/DDBJ databases">
        <title>Draft genome sequence of potential hydrocarbon metabolising strain of Rhodococcus rhodochrous.</title>
        <authorList>
            <person name="Aggarwal R.K."/>
            <person name="Dawar C."/>
        </authorList>
    </citation>
    <scope>NUCLEOTIDE SEQUENCE [LARGE SCALE GENOMIC DNA]</scope>
    <source>
        <strain evidence="3">KG-21</strain>
    </source>
</reference>
<accession>A0A0M9WP92</accession>
<dbReference type="Proteomes" id="UP000037712">
    <property type="component" value="Unassembled WGS sequence"/>
</dbReference>
<gene>
    <name evidence="2" type="ORF">Z051_09465</name>
</gene>
<feature type="region of interest" description="Disordered" evidence="1">
    <location>
        <begin position="1"/>
        <end position="22"/>
    </location>
</feature>
<name>A0A0M9WP92_RHORH</name>
<organism evidence="2 3">
    <name type="scientific">Rhodococcus rhodochrous KG-21</name>
    <dbReference type="NCBI Taxonomy" id="1441923"/>
    <lineage>
        <taxon>Bacteria</taxon>
        <taxon>Bacillati</taxon>
        <taxon>Actinomycetota</taxon>
        <taxon>Actinomycetes</taxon>
        <taxon>Mycobacteriales</taxon>
        <taxon>Nocardiaceae</taxon>
        <taxon>Rhodococcus</taxon>
    </lineage>
</organism>
<proteinExistence type="predicted"/>
<dbReference type="AlphaFoldDB" id="A0A0M9WP92"/>
<protein>
    <submittedName>
        <fullName evidence="2">Uncharacterized protein</fullName>
    </submittedName>
</protein>
<reference evidence="2 3" key="1">
    <citation type="journal article" date="2015" name="Genome Announc.">
        <title>Draft Genome Sequence of Rhodococcus rhodochrous Strain KG-21, a Soil Isolate from Oil Fields of Krishna-Godavari Basin, India.</title>
        <authorList>
            <person name="Dawar C."/>
            <person name="Aggarwal R.K."/>
        </authorList>
    </citation>
    <scope>NUCLEOTIDE SEQUENCE [LARGE SCALE GENOMIC DNA]</scope>
    <source>
        <strain evidence="2 3">KG-21</strain>
    </source>
</reference>
<evidence type="ECO:0000313" key="3">
    <source>
        <dbReference type="Proteomes" id="UP000037712"/>
    </source>
</evidence>
<dbReference type="EMBL" id="AZYO01000018">
    <property type="protein sequence ID" value="KOS56430.1"/>
    <property type="molecule type" value="Genomic_DNA"/>
</dbReference>
<comment type="caution">
    <text evidence="2">The sequence shown here is derived from an EMBL/GenBank/DDBJ whole genome shotgun (WGS) entry which is preliminary data.</text>
</comment>
<sequence length="187" mass="20712">MGCGHVGEAEREDHRRTAQQGHLPVGAVRGGIGAALASLCREDGWRGALTSVGRWFHRDLREVLRALPWRDCGHLILAAREYEAQSARDSENLAMLLDRDDYWLNSEYAQWTTDPDDPEVKAAREQRKRAGIKPPPQPLIAPVALRPDGIGEIRRKQYTDALATNAPKTGGLKLSSAADFKRLLGAR</sequence>
<evidence type="ECO:0000313" key="2">
    <source>
        <dbReference type="EMBL" id="KOS56430.1"/>
    </source>
</evidence>
<feature type="compositionally biased region" description="Basic and acidic residues" evidence="1">
    <location>
        <begin position="7"/>
        <end position="16"/>
    </location>
</feature>
<evidence type="ECO:0000256" key="1">
    <source>
        <dbReference type="SAM" id="MobiDB-lite"/>
    </source>
</evidence>